<proteinExistence type="predicted"/>
<dbReference type="Proteomes" id="UP001157418">
    <property type="component" value="Unassembled WGS sequence"/>
</dbReference>
<accession>A0AAU9NTC2</accession>
<organism evidence="2 3">
    <name type="scientific">Lactuca virosa</name>
    <dbReference type="NCBI Taxonomy" id="75947"/>
    <lineage>
        <taxon>Eukaryota</taxon>
        <taxon>Viridiplantae</taxon>
        <taxon>Streptophyta</taxon>
        <taxon>Embryophyta</taxon>
        <taxon>Tracheophyta</taxon>
        <taxon>Spermatophyta</taxon>
        <taxon>Magnoliopsida</taxon>
        <taxon>eudicotyledons</taxon>
        <taxon>Gunneridae</taxon>
        <taxon>Pentapetalae</taxon>
        <taxon>asterids</taxon>
        <taxon>campanulids</taxon>
        <taxon>Asterales</taxon>
        <taxon>Asteraceae</taxon>
        <taxon>Cichorioideae</taxon>
        <taxon>Cichorieae</taxon>
        <taxon>Lactucinae</taxon>
        <taxon>Lactuca</taxon>
    </lineage>
</organism>
<feature type="region of interest" description="Disordered" evidence="1">
    <location>
        <begin position="32"/>
        <end position="121"/>
    </location>
</feature>
<evidence type="ECO:0000313" key="3">
    <source>
        <dbReference type="Proteomes" id="UP001157418"/>
    </source>
</evidence>
<protein>
    <submittedName>
        <fullName evidence="2">Uncharacterized protein</fullName>
    </submittedName>
</protein>
<name>A0AAU9NTC2_9ASTR</name>
<dbReference type="EMBL" id="CAKMRJ010005412">
    <property type="protein sequence ID" value="CAH1441158.1"/>
    <property type="molecule type" value="Genomic_DNA"/>
</dbReference>
<gene>
    <name evidence="2" type="ORF">LVIROSA_LOCUS27243</name>
</gene>
<dbReference type="AlphaFoldDB" id="A0AAU9NTC2"/>
<sequence>MQTKASVYTKRKTFTAHTLSVYCEQLFLESSDSSLPVNQQHSQINSPVIGPRSSPVVSNSSHQNLQQVTQQLPSIPARHNQQTTRGPPETEASTPRSPPGTSDSGEWNLVAISGDEFQHRS</sequence>
<feature type="compositionally biased region" description="Polar residues" evidence="1">
    <location>
        <begin position="55"/>
        <end position="105"/>
    </location>
</feature>
<comment type="caution">
    <text evidence="2">The sequence shown here is derived from an EMBL/GenBank/DDBJ whole genome shotgun (WGS) entry which is preliminary data.</text>
</comment>
<reference evidence="2 3" key="1">
    <citation type="submission" date="2022-01" db="EMBL/GenBank/DDBJ databases">
        <authorList>
            <person name="Xiong W."/>
            <person name="Schranz E."/>
        </authorList>
    </citation>
    <scope>NUCLEOTIDE SEQUENCE [LARGE SCALE GENOMIC DNA]</scope>
</reference>
<keyword evidence="3" id="KW-1185">Reference proteome</keyword>
<evidence type="ECO:0000313" key="2">
    <source>
        <dbReference type="EMBL" id="CAH1441158.1"/>
    </source>
</evidence>
<evidence type="ECO:0000256" key="1">
    <source>
        <dbReference type="SAM" id="MobiDB-lite"/>
    </source>
</evidence>
<feature type="compositionally biased region" description="Polar residues" evidence="1">
    <location>
        <begin position="32"/>
        <end position="46"/>
    </location>
</feature>